<sequence>MEKWNKEYEKRNQDSSKRNFLIHFLNVENVEDFKNIRYYKEKAFWRYLQSAEWEIVMDKIILDILISELLEAFQWYLKSAEGEDSYGQYNLGNCNENGIGATNDNWTLIGTTKGDEKAFQWYLKSDESGNYCYKNGIGTAKDEGT</sequence>
<dbReference type="OrthoDB" id="2384430at2759"/>
<dbReference type="InterPro" id="IPR011990">
    <property type="entry name" value="TPR-like_helical_dom_sf"/>
</dbReference>
<name>A0A397ITU8_9GLOM</name>
<dbReference type="SUPFAM" id="SSF81901">
    <property type="entry name" value="HCP-like"/>
    <property type="match status" value="1"/>
</dbReference>
<keyword evidence="2" id="KW-1185">Reference proteome</keyword>
<dbReference type="InterPro" id="IPR006597">
    <property type="entry name" value="Sel1-like"/>
</dbReference>
<dbReference type="Pfam" id="PF08238">
    <property type="entry name" value="Sel1"/>
    <property type="match status" value="4"/>
</dbReference>
<proteinExistence type="predicted"/>
<dbReference type="Proteomes" id="UP000266861">
    <property type="component" value="Unassembled WGS sequence"/>
</dbReference>
<dbReference type="EMBL" id="PQFF01000186">
    <property type="protein sequence ID" value="RHZ76373.1"/>
    <property type="molecule type" value="Genomic_DNA"/>
</dbReference>
<protein>
    <submittedName>
        <fullName evidence="1">Uncharacterized protein</fullName>
    </submittedName>
</protein>
<dbReference type="STRING" id="1348612.A0A397ITU8"/>
<dbReference type="AlphaFoldDB" id="A0A397ITU8"/>
<evidence type="ECO:0000313" key="1">
    <source>
        <dbReference type="EMBL" id="RHZ76373.1"/>
    </source>
</evidence>
<gene>
    <name evidence="1" type="ORF">Glove_198g18</name>
</gene>
<organism evidence="1 2">
    <name type="scientific">Diversispora epigaea</name>
    <dbReference type="NCBI Taxonomy" id="1348612"/>
    <lineage>
        <taxon>Eukaryota</taxon>
        <taxon>Fungi</taxon>
        <taxon>Fungi incertae sedis</taxon>
        <taxon>Mucoromycota</taxon>
        <taxon>Glomeromycotina</taxon>
        <taxon>Glomeromycetes</taxon>
        <taxon>Diversisporales</taxon>
        <taxon>Diversisporaceae</taxon>
        <taxon>Diversispora</taxon>
    </lineage>
</organism>
<reference evidence="1 2" key="1">
    <citation type="submission" date="2018-08" db="EMBL/GenBank/DDBJ databases">
        <title>Genome and evolution of the arbuscular mycorrhizal fungus Diversispora epigaea (formerly Glomus versiforme) and its bacterial endosymbionts.</title>
        <authorList>
            <person name="Sun X."/>
            <person name="Fei Z."/>
            <person name="Harrison M."/>
        </authorList>
    </citation>
    <scope>NUCLEOTIDE SEQUENCE [LARGE SCALE GENOMIC DNA]</scope>
    <source>
        <strain evidence="1 2">IT104</strain>
    </source>
</reference>
<dbReference type="Gene3D" id="1.25.40.10">
    <property type="entry name" value="Tetratricopeptide repeat domain"/>
    <property type="match status" value="1"/>
</dbReference>
<comment type="caution">
    <text evidence="1">The sequence shown here is derived from an EMBL/GenBank/DDBJ whole genome shotgun (WGS) entry which is preliminary data.</text>
</comment>
<evidence type="ECO:0000313" key="2">
    <source>
        <dbReference type="Proteomes" id="UP000266861"/>
    </source>
</evidence>
<accession>A0A397ITU8</accession>